<evidence type="ECO:0000313" key="4">
    <source>
        <dbReference type="Proteomes" id="UP000254060"/>
    </source>
</evidence>
<organism evidence="3 4">
    <name type="scientific">Exiguobacterium aurantiacum</name>
    <dbReference type="NCBI Taxonomy" id="33987"/>
    <lineage>
        <taxon>Bacteria</taxon>
        <taxon>Bacillati</taxon>
        <taxon>Bacillota</taxon>
        <taxon>Bacilli</taxon>
        <taxon>Bacillales</taxon>
        <taxon>Bacillales Family XII. Incertae Sedis</taxon>
        <taxon>Exiguobacterium</taxon>
    </lineage>
</organism>
<feature type="transmembrane region" description="Helical" evidence="1">
    <location>
        <begin position="6"/>
        <end position="24"/>
    </location>
</feature>
<feature type="transmembrane region" description="Helical" evidence="1">
    <location>
        <begin position="82"/>
        <end position="101"/>
    </location>
</feature>
<dbReference type="EMBL" id="UGGP01000001">
    <property type="protein sequence ID" value="STO08065.1"/>
    <property type="molecule type" value="Genomic_DNA"/>
</dbReference>
<feature type="transmembrane region" description="Helical" evidence="1">
    <location>
        <begin position="45"/>
        <end position="70"/>
    </location>
</feature>
<evidence type="ECO:0000259" key="2">
    <source>
        <dbReference type="Pfam" id="PF02517"/>
    </source>
</evidence>
<keyword evidence="3" id="KW-0645">Protease</keyword>
<evidence type="ECO:0000256" key="1">
    <source>
        <dbReference type="SAM" id="Phobius"/>
    </source>
</evidence>
<proteinExistence type="predicted"/>
<dbReference type="STRING" id="1397694.GCA_000702585_01931"/>
<dbReference type="OrthoDB" id="2357478at2"/>
<dbReference type="GO" id="GO:0006508">
    <property type="term" value="P:proteolysis"/>
    <property type="evidence" value="ECO:0007669"/>
    <property type="project" value="UniProtKB-KW"/>
</dbReference>
<reference evidence="3 4" key="1">
    <citation type="submission" date="2018-06" db="EMBL/GenBank/DDBJ databases">
        <authorList>
            <consortium name="Pathogen Informatics"/>
            <person name="Doyle S."/>
        </authorList>
    </citation>
    <scope>NUCLEOTIDE SEQUENCE [LARGE SCALE GENOMIC DNA]</scope>
    <source>
        <strain evidence="3 4">NCTC13163</strain>
    </source>
</reference>
<keyword evidence="1" id="KW-0472">Membrane</keyword>
<evidence type="ECO:0000313" key="3">
    <source>
        <dbReference type="EMBL" id="STO08065.1"/>
    </source>
</evidence>
<accession>A0A377FUD2</accession>
<keyword evidence="1" id="KW-0812">Transmembrane</keyword>
<keyword evidence="1" id="KW-1133">Transmembrane helix</keyword>
<name>A0A377FUD2_9BACL</name>
<dbReference type="InterPro" id="IPR003675">
    <property type="entry name" value="Rce1/LyrA-like_dom"/>
</dbReference>
<protein>
    <submittedName>
        <fullName evidence="3">CAAX amino terminal protease self- immunity</fullName>
    </submittedName>
</protein>
<dbReference type="RefSeq" id="WP_029334930.1">
    <property type="nucleotide sequence ID" value="NZ_UGGP01000001.1"/>
</dbReference>
<dbReference type="AlphaFoldDB" id="A0A377FUD2"/>
<keyword evidence="3" id="KW-0378">Hydrolase</keyword>
<feature type="transmembrane region" description="Helical" evidence="1">
    <location>
        <begin position="187"/>
        <end position="210"/>
    </location>
</feature>
<dbReference type="Pfam" id="PF02517">
    <property type="entry name" value="Rce1-like"/>
    <property type="match status" value="1"/>
</dbReference>
<dbReference type="Proteomes" id="UP000254060">
    <property type="component" value="Unassembled WGS sequence"/>
</dbReference>
<feature type="domain" description="CAAX prenyl protease 2/Lysostaphin resistance protein A-like" evidence="2">
    <location>
        <begin position="135"/>
        <end position="220"/>
    </location>
</feature>
<dbReference type="GO" id="GO:0080120">
    <property type="term" value="P:CAAX-box protein maturation"/>
    <property type="evidence" value="ECO:0007669"/>
    <property type="project" value="UniProtKB-ARBA"/>
</dbReference>
<sequence length="232" mass="25654">MLERIVFTVILAYLLIIQLFNARLMKSMIASLGRSRVYEEAIKSAWGLTLLLVALVFLFGVPAEAVGLGFMPEATDERAWNYFVLCCVLMGAFSVFYLSVLTSSRLREMLRPHYELEIEKALLPRTADEAKAWKAVSFTAGVTEEFIFRGVLLYTLTLYVDFSDVSLALASGVLFGLAHAYQGVRGIVVTGLLGALFGYVYLVMGVLWPLMVLHMLLDLIAGPIHVDASKTG</sequence>
<gene>
    <name evidence="3" type="ORF">NCTC13163_01430</name>
</gene>
<dbReference type="GO" id="GO:0004175">
    <property type="term" value="F:endopeptidase activity"/>
    <property type="evidence" value="ECO:0007669"/>
    <property type="project" value="UniProtKB-ARBA"/>
</dbReference>